<evidence type="ECO:0000313" key="2">
    <source>
        <dbReference type="Proteomes" id="UP001069802"/>
    </source>
</evidence>
<dbReference type="RefSeq" id="WP_269425068.1">
    <property type="nucleotide sequence ID" value="NZ_JAPWGY010000013.1"/>
</dbReference>
<evidence type="ECO:0000313" key="1">
    <source>
        <dbReference type="EMBL" id="MCZ4282926.1"/>
    </source>
</evidence>
<proteinExistence type="predicted"/>
<accession>A0ABT4LPA4</accession>
<protein>
    <submittedName>
        <fullName evidence="1">Uncharacterized protein</fullName>
    </submittedName>
</protein>
<keyword evidence="2" id="KW-1185">Reference proteome</keyword>
<dbReference type="EMBL" id="JAPWGY010000013">
    <property type="protein sequence ID" value="MCZ4282926.1"/>
    <property type="molecule type" value="Genomic_DNA"/>
</dbReference>
<comment type="caution">
    <text evidence="1">The sequence shown here is derived from an EMBL/GenBank/DDBJ whole genome shotgun (WGS) entry which is preliminary data.</text>
</comment>
<name>A0ABT4LPA4_9PROT</name>
<dbReference type="Proteomes" id="UP001069802">
    <property type="component" value="Unassembled WGS sequence"/>
</dbReference>
<organism evidence="1 2">
    <name type="scientific">Kiloniella laminariae</name>
    <dbReference type="NCBI Taxonomy" id="454162"/>
    <lineage>
        <taxon>Bacteria</taxon>
        <taxon>Pseudomonadati</taxon>
        <taxon>Pseudomonadota</taxon>
        <taxon>Alphaproteobacteria</taxon>
        <taxon>Rhodospirillales</taxon>
        <taxon>Kiloniellaceae</taxon>
        <taxon>Kiloniella</taxon>
    </lineage>
</organism>
<reference evidence="1" key="1">
    <citation type="submission" date="2022-12" db="EMBL/GenBank/DDBJ databases">
        <title>Bacterial isolates from different developmental stages of Nematostella vectensis.</title>
        <authorList>
            <person name="Fraune S."/>
        </authorList>
    </citation>
    <scope>NUCLEOTIDE SEQUENCE</scope>
    <source>
        <strain evidence="1">G21630-S1</strain>
    </source>
</reference>
<gene>
    <name evidence="1" type="ORF">O4H49_19240</name>
</gene>
<sequence>MKLVLLAALFFVLSWGAIGEVHSQGIYTCPQKIGVISGNDLTTAAIEPFKEVYQALGCPVEILQLPGRRGIAHFKAFFF</sequence>